<name>A0AAV3QWB1_LITER</name>
<comment type="caution">
    <text evidence="1">The sequence shown here is derived from an EMBL/GenBank/DDBJ whole genome shotgun (WGS) entry which is preliminary data.</text>
</comment>
<keyword evidence="2" id="KW-1185">Reference proteome</keyword>
<protein>
    <submittedName>
        <fullName evidence="1">Uncharacterized protein</fullName>
    </submittedName>
</protein>
<evidence type="ECO:0000313" key="1">
    <source>
        <dbReference type="EMBL" id="GAA0168325.1"/>
    </source>
</evidence>
<dbReference type="EMBL" id="BAABME010006424">
    <property type="protein sequence ID" value="GAA0168325.1"/>
    <property type="molecule type" value="Genomic_DNA"/>
</dbReference>
<dbReference type="Proteomes" id="UP001454036">
    <property type="component" value="Unassembled WGS sequence"/>
</dbReference>
<gene>
    <name evidence="1" type="ORF">LIER_23070</name>
</gene>
<organism evidence="1 2">
    <name type="scientific">Lithospermum erythrorhizon</name>
    <name type="common">Purple gromwell</name>
    <name type="synonym">Lithospermum officinale var. erythrorhizon</name>
    <dbReference type="NCBI Taxonomy" id="34254"/>
    <lineage>
        <taxon>Eukaryota</taxon>
        <taxon>Viridiplantae</taxon>
        <taxon>Streptophyta</taxon>
        <taxon>Embryophyta</taxon>
        <taxon>Tracheophyta</taxon>
        <taxon>Spermatophyta</taxon>
        <taxon>Magnoliopsida</taxon>
        <taxon>eudicotyledons</taxon>
        <taxon>Gunneridae</taxon>
        <taxon>Pentapetalae</taxon>
        <taxon>asterids</taxon>
        <taxon>lamiids</taxon>
        <taxon>Boraginales</taxon>
        <taxon>Boraginaceae</taxon>
        <taxon>Boraginoideae</taxon>
        <taxon>Lithospermeae</taxon>
        <taxon>Lithospermum</taxon>
    </lineage>
</organism>
<reference evidence="1 2" key="1">
    <citation type="submission" date="2024-01" db="EMBL/GenBank/DDBJ databases">
        <title>The complete chloroplast genome sequence of Lithospermum erythrorhizon: insights into the phylogenetic relationship among Boraginaceae species and the maternal lineages of purple gromwells.</title>
        <authorList>
            <person name="Okada T."/>
            <person name="Watanabe K."/>
        </authorList>
    </citation>
    <scope>NUCLEOTIDE SEQUENCE [LARGE SCALE GENOMIC DNA]</scope>
</reference>
<sequence length="255" mass="28300">MYDAVRKFWPKVVLTEISDTHAKLISDVEATTSRSIEVPLLEWHPINVDESSVYGDENEMVHGDHTRVGGGDYFGLDVTILDDSMEGSDDNVVDVDGNIVDVDNIVDGYNVGDVGDDIVEVEDGCNDNGGEGGDNIVGDEYLVDSYDDDDFDTSAFLRHELFDEDYGFTSNDGYDEEVCYMSEGEAYDNLGPMLNGIGPIPEEPFETFDQLKELSEEEDDGEECSSSRKWKSTSDNYVALGKPHYNALYGLRNCN</sequence>
<accession>A0AAV3QWB1</accession>
<proteinExistence type="predicted"/>
<dbReference type="AlphaFoldDB" id="A0AAV3QWB1"/>
<evidence type="ECO:0000313" key="2">
    <source>
        <dbReference type="Proteomes" id="UP001454036"/>
    </source>
</evidence>